<feature type="domain" description="HTH araC/xylS-type" evidence="5">
    <location>
        <begin position="1"/>
        <end position="75"/>
    </location>
</feature>
<dbReference type="PROSITE" id="PS00041">
    <property type="entry name" value="HTH_ARAC_FAMILY_1"/>
    <property type="match status" value="1"/>
</dbReference>
<dbReference type="GO" id="GO:0003700">
    <property type="term" value="F:DNA-binding transcription factor activity"/>
    <property type="evidence" value="ECO:0007669"/>
    <property type="project" value="InterPro"/>
</dbReference>
<dbReference type="PRINTS" id="PR00032">
    <property type="entry name" value="HTHARAC"/>
</dbReference>
<dbReference type="InterPro" id="IPR018060">
    <property type="entry name" value="HTH_AraC"/>
</dbReference>
<dbReference type="Proteomes" id="UP000494261">
    <property type="component" value="Unassembled WGS sequence"/>
</dbReference>
<dbReference type="PANTHER" id="PTHR46796">
    <property type="entry name" value="HTH-TYPE TRANSCRIPTIONAL ACTIVATOR RHAS-RELATED"/>
    <property type="match status" value="1"/>
</dbReference>
<evidence type="ECO:0000256" key="3">
    <source>
        <dbReference type="ARBA" id="ARBA00023163"/>
    </source>
</evidence>
<feature type="region of interest" description="Disordered" evidence="4">
    <location>
        <begin position="63"/>
        <end position="91"/>
    </location>
</feature>
<dbReference type="GO" id="GO:0043565">
    <property type="term" value="F:sequence-specific DNA binding"/>
    <property type="evidence" value="ECO:0007669"/>
    <property type="project" value="InterPro"/>
</dbReference>
<keyword evidence="2" id="KW-0238">DNA-binding</keyword>
<gene>
    <name evidence="6" type="ORF">BLA13014_07070</name>
</gene>
<dbReference type="Pfam" id="PF12833">
    <property type="entry name" value="HTH_18"/>
    <property type="match status" value="1"/>
</dbReference>
<evidence type="ECO:0000259" key="5">
    <source>
        <dbReference type="PROSITE" id="PS01124"/>
    </source>
</evidence>
<keyword evidence="1" id="KW-0805">Transcription regulation</keyword>
<dbReference type="InterPro" id="IPR018062">
    <property type="entry name" value="HTH_AraC-typ_CS"/>
</dbReference>
<dbReference type="PROSITE" id="PS01124">
    <property type="entry name" value="HTH_ARAC_FAMILY_2"/>
    <property type="match status" value="1"/>
</dbReference>
<dbReference type="InterPro" id="IPR020449">
    <property type="entry name" value="Tscrpt_reg_AraC-type_HTH"/>
</dbReference>
<feature type="compositionally biased region" description="Basic and acidic residues" evidence="4">
    <location>
        <begin position="64"/>
        <end position="82"/>
    </location>
</feature>
<evidence type="ECO:0000256" key="4">
    <source>
        <dbReference type="SAM" id="MobiDB-lite"/>
    </source>
</evidence>
<reference evidence="6 7" key="1">
    <citation type="submission" date="2019-09" db="EMBL/GenBank/DDBJ databases">
        <authorList>
            <person name="Depoorter E."/>
        </authorList>
    </citation>
    <scope>NUCLEOTIDE SEQUENCE [LARGE SCALE GENOMIC DNA]</scope>
    <source>
        <strain evidence="6">LMG 13014</strain>
    </source>
</reference>
<organism evidence="6 7">
    <name type="scientific">Burkholderia aenigmatica</name>
    <dbReference type="NCBI Taxonomy" id="2015348"/>
    <lineage>
        <taxon>Bacteria</taxon>
        <taxon>Pseudomonadati</taxon>
        <taxon>Pseudomonadota</taxon>
        <taxon>Betaproteobacteria</taxon>
        <taxon>Burkholderiales</taxon>
        <taxon>Burkholderiaceae</taxon>
        <taxon>Burkholderia</taxon>
        <taxon>Burkholderia cepacia complex</taxon>
    </lineage>
</organism>
<accession>A0A6P2SHZ2</accession>
<dbReference type="Gene3D" id="1.10.10.60">
    <property type="entry name" value="Homeodomain-like"/>
    <property type="match status" value="1"/>
</dbReference>
<dbReference type="SMART" id="SM00342">
    <property type="entry name" value="HTH_ARAC"/>
    <property type="match status" value="1"/>
</dbReference>
<dbReference type="SUPFAM" id="SSF46689">
    <property type="entry name" value="Homeodomain-like"/>
    <property type="match status" value="1"/>
</dbReference>
<evidence type="ECO:0000256" key="2">
    <source>
        <dbReference type="ARBA" id="ARBA00023125"/>
    </source>
</evidence>
<dbReference type="InterPro" id="IPR009057">
    <property type="entry name" value="Homeodomain-like_sf"/>
</dbReference>
<evidence type="ECO:0000256" key="1">
    <source>
        <dbReference type="ARBA" id="ARBA00023015"/>
    </source>
</evidence>
<keyword evidence="3" id="KW-0804">Transcription</keyword>
<dbReference type="InterPro" id="IPR050204">
    <property type="entry name" value="AraC_XylS_family_regulators"/>
</dbReference>
<evidence type="ECO:0000313" key="7">
    <source>
        <dbReference type="Proteomes" id="UP000494261"/>
    </source>
</evidence>
<dbReference type="AlphaFoldDB" id="A0A6P2SHZ2"/>
<dbReference type="EMBL" id="CABVQC010000075">
    <property type="protein sequence ID" value="VWC43406.1"/>
    <property type="molecule type" value="Genomic_DNA"/>
</dbReference>
<dbReference type="PANTHER" id="PTHR46796:SF6">
    <property type="entry name" value="ARAC SUBFAMILY"/>
    <property type="match status" value="1"/>
</dbReference>
<evidence type="ECO:0000313" key="6">
    <source>
        <dbReference type="EMBL" id="VWC43406.1"/>
    </source>
</evidence>
<proteinExistence type="predicted"/>
<protein>
    <submittedName>
        <fullName evidence="6">AraC family transcriptional regulator</fullName>
    </submittedName>
</protein>
<name>A0A6P2SHZ2_9BURK</name>
<sequence length="113" mass="12908">MSRPKLYRLFQPDGGVMKLVQRTRLVRIRNMLADPARPRTRIADLAWRYGFASDKHFSQSFKAEFGHSPRETIEQSPRRSDEASLAPVAAAPRRALADPTFSEWIVKGNRRAA</sequence>